<dbReference type="Pfam" id="PF12833">
    <property type="entry name" value="HTH_18"/>
    <property type="match status" value="1"/>
</dbReference>
<dbReference type="PANTHER" id="PTHR46796:SF6">
    <property type="entry name" value="ARAC SUBFAMILY"/>
    <property type="match status" value="1"/>
</dbReference>
<comment type="caution">
    <text evidence="5">The sequence shown here is derived from an EMBL/GenBank/DDBJ whole genome shotgun (WGS) entry which is preliminary data.</text>
</comment>
<dbReference type="Gene3D" id="1.10.10.60">
    <property type="entry name" value="Homeodomain-like"/>
    <property type="match status" value="2"/>
</dbReference>
<reference evidence="5 6" key="1">
    <citation type="submission" date="2019-05" db="EMBL/GenBank/DDBJ databases">
        <title>Draft genome sequence of Pelagicola sp. DSW4-44.</title>
        <authorList>
            <person name="Oh J."/>
        </authorList>
    </citation>
    <scope>NUCLEOTIDE SEQUENCE [LARGE SCALE GENOMIC DNA]</scope>
    <source>
        <strain evidence="5 6">DSW4-44</strain>
    </source>
</reference>
<keyword evidence="1" id="KW-0805">Transcription regulation</keyword>
<keyword evidence="3" id="KW-0804">Transcription</keyword>
<dbReference type="EMBL" id="VAUA01000002">
    <property type="protein sequence ID" value="TLP68041.1"/>
    <property type="molecule type" value="Genomic_DNA"/>
</dbReference>
<dbReference type="SMART" id="SM00342">
    <property type="entry name" value="HTH_ARAC"/>
    <property type="match status" value="1"/>
</dbReference>
<evidence type="ECO:0000256" key="2">
    <source>
        <dbReference type="ARBA" id="ARBA00023125"/>
    </source>
</evidence>
<name>A0ABY2UZD0_9RHOB</name>
<evidence type="ECO:0000313" key="6">
    <source>
        <dbReference type="Proteomes" id="UP000305041"/>
    </source>
</evidence>
<evidence type="ECO:0000313" key="5">
    <source>
        <dbReference type="EMBL" id="TLP68041.1"/>
    </source>
</evidence>
<keyword evidence="2" id="KW-0238">DNA-binding</keyword>
<evidence type="ECO:0000256" key="3">
    <source>
        <dbReference type="ARBA" id="ARBA00023163"/>
    </source>
</evidence>
<proteinExistence type="predicted"/>
<accession>A0ABY2UZD0</accession>
<gene>
    <name evidence="5" type="ORF">FEE96_05850</name>
</gene>
<dbReference type="PANTHER" id="PTHR46796">
    <property type="entry name" value="HTH-TYPE TRANSCRIPTIONAL ACTIVATOR RHAS-RELATED"/>
    <property type="match status" value="1"/>
</dbReference>
<dbReference type="InterPro" id="IPR050204">
    <property type="entry name" value="AraC_XylS_family_regulators"/>
</dbReference>
<dbReference type="PRINTS" id="PR00032">
    <property type="entry name" value="HTHARAC"/>
</dbReference>
<dbReference type="Pfam" id="PF14525">
    <property type="entry name" value="AraC_binding_2"/>
    <property type="match status" value="1"/>
</dbReference>
<sequence length="311" mass="34742">MLANIAHSKLPVEQFNTELRDICGAFQTQAMEQQTEHRGALQVEERFGLEFAHVATDIHAIRRSNRDVRQDDGENFFLIFQEEGRALMSQNDTTCMLQPGDLILIDSAKPSEFTFFGKFQRQLSLHLPRQEMSERFGELIHGGKFLTQNDQTAQALSAVVSKAFAHNSNEMQSNYLREALFGLIGAMLFEQASVPNAAGIDADVSGAQTLKGGLNFIDQCFSNNELTIPQVADHLGTSMRQLQRSFALIGTTPTDYLIQKRLEHACQLLLARHSKPGTQLVSTIAYASGFNDVSYFNRQFRRAFGCAPGQF</sequence>
<organism evidence="5 6">
    <name type="scientific">Parasedimentitalea maritima</name>
    <dbReference type="NCBI Taxonomy" id="2578117"/>
    <lineage>
        <taxon>Bacteria</taxon>
        <taxon>Pseudomonadati</taxon>
        <taxon>Pseudomonadota</taxon>
        <taxon>Alphaproteobacteria</taxon>
        <taxon>Rhodobacterales</taxon>
        <taxon>Paracoccaceae</taxon>
        <taxon>Parasedimentitalea</taxon>
    </lineage>
</organism>
<dbReference type="InterPro" id="IPR035418">
    <property type="entry name" value="AraC-bd_2"/>
</dbReference>
<dbReference type="SUPFAM" id="SSF46689">
    <property type="entry name" value="Homeodomain-like"/>
    <property type="match status" value="1"/>
</dbReference>
<dbReference type="PROSITE" id="PS01124">
    <property type="entry name" value="HTH_ARAC_FAMILY_2"/>
    <property type="match status" value="1"/>
</dbReference>
<dbReference type="InterPro" id="IPR018060">
    <property type="entry name" value="HTH_AraC"/>
</dbReference>
<evidence type="ECO:0000259" key="4">
    <source>
        <dbReference type="PROSITE" id="PS01124"/>
    </source>
</evidence>
<dbReference type="InterPro" id="IPR020449">
    <property type="entry name" value="Tscrpt_reg_AraC-type_HTH"/>
</dbReference>
<protein>
    <submittedName>
        <fullName evidence="5">Helix-turn-helix domain-containing protein</fullName>
    </submittedName>
</protein>
<dbReference type="RefSeq" id="WP_138162070.1">
    <property type="nucleotide sequence ID" value="NZ_VAUA01000002.1"/>
</dbReference>
<evidence type="ECO:0000256" key="1">
    <source>
        <dbReference type="ARBA" id="ARBA00023015"/>
    </source>
</evidence>
<keyword evidence="6" id="KW-1185">Reference proteome</keyword>
<dbReference type="Proteomes" id="UP000305041">
    <property type="component" value="Unassembled WGS sequence"/>
</dbReference>
<dbReference type="InterPro" id="IPR009057">
    <property type="entry name" value="Homeodomain-like_sf"/>
</dbReference>
<feature type="domain" description="HTH araC/xylS-type" evidence="4">
    <location>
        <begin position="211"/>
        <end position="311"/>
    </location>
</feature>